<comment type="similarity">
    <text evidence="1">Belongs to the Rv1128c/1148c/1588c/1702c/1945/3466 family.</text>
</comment>
<dbReference type="RefSeq" id="WP_350347654.1">
    <property type="nucleotide sequence ID" value="NZ_CP158374.1"/>
</dbReference>
<dbReference type="InterPro" id="IPR002711">
    <property type="entry name" value="HNH"/>
</dbReference>
<dbReference type="InterPro" id="IPR003870">
    <property type="entry name" value="DUF222"/>
</dbReference>
<organism evidence="3">
    <name type="scientific">Agromyces sp. G08B096</name>
    <dbReference type="NCBI Taxonomy" id="3156399"/>
    <lineage>
        <taxon>Bacteria</taxon>
        <taxon>Bacillati</taxon>
        <taxon>Actinomycetota</taxon>
        <taxon>Actinomycetes</taxon>
        <taxon>Micrococcales</taxon>
        <taxon>Microbacteriaceae</taxon>
        <taxon>Agromyces</taxon>
    </lineage>
</organism>
<evidence type="ECO:0000313" key="3">
    <source>
        <dbReference type="EMBL" id="XBX81632.1"/>
    </source>
</evidence>
<reference evidence="3" key="1">
    <citation type="submission" date="2024-05" db="EMBL/GenBank/DDBJ databases">
        <authorList>
            <person name="Yu L."/>
        </authorList>
    </citation>
    <scope>NUCLEOTIDE SEQUENCE</scope>
    <source>
        <strain evidence="3">G08B096</strain>
    </source>
</reference>
<evidence type="ECO:0000259" key="2">
    <source>
        <dbReference type="SMART" id="SM00507"/>
    </source>
</evidence>
<accession>A0AAU7W6W1</accession>
<dbReference type="Pfam" id="PF02720">
    <property type="entry name" value="DUF222"/>
    <property type="match status" value="1"/>
</dbReference>
<dbReference type="GO" id="GO:0008270">
    <property type="term" value="F:zinc ion binding"/>
    <property type="evidence" value="ECO:0007669"/>
    <property type="project" value="InterPro"/>
</dbReference>
<dbReference type="InterPro" id="IPR003615">
    <property type="entry name" value="HNH_nuc"/>
</dbReference>
<dbReference type="GO" id="GO:0003676">
    <property type="term" value="F:nucleic acid binding"/>
    <property type="evidence" value="ECO:0007669"/>
    <property type="project" value="InterPro"/>
</dbReference>
<dbReference type="Gene3D" id="1.10.30.50">
    <property type="match status" value="1"/>
</dbReference>
<dbReference type="EMBL" id="CP158374">
    <property type="protein sequence ID" value="XBX81632.1"/>
    <property type="molecule type" value="Genomic_DNA"/>
</dbReference>
<dbReference type="Pfam" id="PF01844">
    <property type="entry name" value="HNH"/>
    <property type="match status" value="1"/>
</dbReference>
<dbReference type="SMART" id="SM00507">
    <property type="entry name" value="HNHc"/>
    <property type="match status" value="1"/>
</dbReference>
<dbReference type="AlphaFoldDB" id="A0AAU7W6W1"/>
<gene>
    <name evidence="3" type="ORF">ABIQ69_13570</name>
</gene>
<dbReference type="GO" id="GO:0004519">
    <property type="term" value="F:endonuclease activity"/>
    <property type="evidence" value="ECO:0007669"/>
    <property type="project" value="InterPro"/>
</dbReference>
<evidence type="ECO:0000256" key="1">
    <source>
        <dbReference type="ARBA" id="ARBA00023450"/>
    </source>
</evidence>
<name>A0AAU7W6W1_9MICO</name>
<protein>
    <submittedName>
        <fullName evidence="3">DUF222 domain-containing protein</fullName>
    </submittedName>
</protein>
<dbReference type="CDD" id="cd00085">
    <property type="entry name" value="HNHc"/>
    <property type="match status" value="1"/>
</dbReference>
<feature type="domain" description="HNH nuclease" evidence="2">
    <location>
        <begin position="450"/>
        <end position="501"/>
    </location>
</feature>
<sequence length="547" mass="57391">MAGSTVIQSSASPPPQPIVPTSFAQKTPWSRVIFGGGDVGGSVQDRSMEQVAATLAPVGRGTPPAEVAASALRLRGVEPAAAPTGSPRAVQALERDVAALHAAWSGAMPAWGALTGSAQVEVEQMSDPGLMEVVDALARVRRDADALFARVAAEVAKRSGPEFGDVGFAKAQGFHNPSRLIAAATGASRADAMRLIAVGTATAARQTFSGEHLPSRHPHVAAAVEAASIGMEAASVIIAMLDRASVRAEPRRVEIVEAALVELASRVPLETLTRGVREAEARLDPDGIEPREDALRGERSLTMREDGRGMMHLHARLDPESAAPVKAAIEALVSDVLRRRDPGDDGGSPVVEDRRSVPQIQADALAALARHTLGCAQTLTPLAKTTVVVRVDLDSLVSGLGGASIDGLDQPVSAATARRMAADAELIPAVLGGESLPLDLGRSARLFTRAQRLALGERDGGCASCGQNIAYVEAHHIDWWQRDSGPTDLANGVLLCSFCHHTVHREGWRIHASPSEVWFIPPPHVDPTQVPRLGGRARFALPRGLAA</sequence>
<proteinExistence type="inferred from homology"/>